<keyword evidence="3" id="KW-1185">Reference proteome</keyword>
<keyword evidence="1" id="KW-1133">Transmembrane helix</keyword>
<dbReference type="STRING" id="699431.SY89_02507"/>
<dbReference type="Proteomes" id="UP000050535">
    <property type="component" value="Unassembled WGS sequence"/>
</dbReference>
<name>A0A0P7GS93_9EURY</name>
<keyword evidence="1" id="KW-0472">Membrane</keyword>
<evidence type="ECO:0000313" key="3">
    <source>
        <dbReference type="Proteomes" id="UP000050535"/>
    </source>
</evidence>
<proteinExistence type="predicted"/>
<feature type="transmembrane region" description="Helical" evidence="1">
    <location>
        <begin position="18"/>
        <end position="37"/>
    </location>
</feature>
<accession>A0A0P7GS93</accession>
<evidence type="ECO:0000256" key="1">
    <source>
        <dbReference type="SAM" id="Phobius"/>
    </source>
</evidence>
<organism evidence="2 3">
    <name type="scientific">Halolamina pelagica</name>
    <dbReference type="NCBI Taxonomy" id="699431"/>
    <lineage>
        <taxon>Archaea</taxon>
        <taxon>Methanobacteriati</taxon>
        <taxon>Methanobacteriota</taxon>
        <taxon>Stenosarchaea group</taxon>
        <taxon>Halobacteria</taxon>
        <taxon>Halobacteriales</taxon>
        <taxon>Haloferacaceae</taxon>
    </lineage>
</organism>
<dbReference type="EMBL" id="LGUC01000001">
    <property type="protein sequence ID" value="KPN31756.1"/>
    <property type="molecule type" value="Genomic_DNA"/>
</dbReference>
<sequence length="71" mass="8022">MTRITHLSDVDEERQRTVAVWAVFVLPFLCFGGWLAVRRELTPAVVGIYWFPAVVLTVIGTIPPPWHAFGD</sequence>
<feature type="transmembrane region" description="Helical" evidence="1">
    <location>
        <begin position="44"/>
        <end position="62"/>
    </location>
</feature>
<reference evidence="3" key="1">
    <citation type="submission" date="2013-11" db="EMBL/GenBank/DDBJ databases">
        <authorList>
            <person name="Hoang H.T."/>
            <person name="Killian M.L."/>
            <person name="Madson D.M."/>
            <person name="Arruda P.H.E."/>
            <person name="Sun D."/>
            <person name="Schwartz K.J."/>
            <person name="Yoon K."/>
        </authorList>
    </citation>
    <scope>NUCLEOTIDE SEQUENCE [LARGE SCALE GENOMIC DNA]</scope>
    <source>
        <strain evidence="3">CDK2</strain>
    </source>
</reference>
<protein>
    <submittedName>
        <fullName evidence="2">Uncharacterized protein</fullName>
    </submittedName>
</protein>
<gene>
    <name evidence="2" type="ORF">SY89_02507</name>
</gene>
<keyword evidence="1" id="KW-0812">Transmembrane</keyword>
<comment type="caution">
    <text evidence="2">The sequence shown here is derived from an EMBL/GenBank/DDBJ whole genome shotgun (WGS) entry which is preliminary data.</text>
</comment>
<evidence type="ECO:0000313" key="2">
    <source>
        <dbReference type="EMBL" id="KPN31756.1"/>
    </source>
</evidence>
<dbReference type="AlphaFoldDB" id="A0A0P7GS93"/>